<dbReference type="AlphaFoldDB" id="A0A158KX65"/>
<name>A0A158KX65_9BURK</name>
<dbReference type="Proteomes" id="UP000055019">
    <property type="component" value="Unassembled WGS sequence"/>
</dbReference>
<evidence type="ECO:0000313" key="2">
    <source>
        <dbReference type="Proteomes" id="UP000055019"/>
    </source>
</evidence>
<evidence type="ECO:0000313" key="1">
    <source>
        <dbReference type="EMBL" id="SAL85732.1"/>
    </source>
</evidence>
<accession>A0A158KX65</accession>
<comment type="caution">
    <text evidence="1">The sequence shown here is derived from an EMBL/GenBank/DDBJ whole genome shotgun (WGS) entry which is preliminary data.</text>
</comment>
<reference evidence="1" key="1">
    <citation type="submission" date="2016-01" db="EMBL/GenBank/DDBJ databases">
        <authorList>
            <person name="Peeters C."/>
        </authorList>
    </citation>
    <scope>NUCLEOTIDE SEQUENCE [LARGE SCALE GENOMIC DNA]</scope>
    <source>
        <strain evidence="1">LMG 29317</strain>
    </source>
</reference>
<organism evidence="1 2">
    <name type="scientific">Caballeronia arvi</name>
    <dbReference type="NCBI Taxonomy" id="1777135"/>
    <lineage>
        <taxon>Bacteria</taxon>
        <taxon>Pseudomonadati</taxon>
        <taxon>Pseudomonadota</taxon>
        <taxon>Betaproteobacteria</taxon>
        <taxon>Burkholderiales</taxon>
        <taxon>Burkholderiaceae</taxon>
        <taxon>Caballeronia</taxon>
    </lineage>
</organism>
<dbReference type="EMBL" id="FCOM02000064">
    <property type="protein sequence ID" value="SAL85732.1"/>
    <property type="molecule type" value="Genomic_DNA"/>
</dbReference>
<protein>
    <submittedName>
        <fullName evidence="1">Uncharacterized protein</fullName>
    </submittedName>
</protein>
<keyword evidence="2" id="KW-1185">Reference proteome</keyword>
<gene>
    <name evidence="1" type="ORF">AWB74_07415</name>
</gene>
<sequence length="42" mass="4679">MNLAIAILKTLEENKAPHLSEFDIEGALKDEFDVRTEGYGIS</sequence>
<proteinExistence type="predicted"/>